<evidence type="ECO:0000259" key="3">
    <source>
        <dbReference type="Pfam" id="PF25210"/>
    </source>
</evidence>
<dbReference type="SUPFAM" id="SSF117281">
    <property type="entry name" value="Kelch motif"/>
    <property type="match status" value="1"/>
</dbReference>
<feature type="domain" description="F-box" evidence="2">
    <location>
        <begin position="37"/>
        <end position="77"/>
    </location>
</feature>
<keyword evidence="5" id="KW-1185">Reference proteome</keyword>
<dbReference type="InterPro" id="IPR057499">
    <property type="entry name" value="Kelch_FKB95"/>
</dbReference>
<evidence type="ECO:0000313" key="4">
    <source>
        <dbReference type="EMBL" id="ESQ53775.1"/>
    </source>
</evidence>
<gene>
    <name evidence="4" type="ORF">EUTSA_v10027326mg</name>
</gene>
<dbReference type="Pfam" id="PF00646">
    <property type="entry name" value="F-box"/>
    <property type="match status" value="1"/>
</dbReference>
<dbReference type="SUPFAM" id="SSF81383">
    <property type="entry name" value="F-box domain"/>
    <property type="match status" value="1"/>
</dbReference>
<dbReference type="Pfam" id="PF25210">
    <property type="entry name" value="Kelch_FKB95"/>
    <property type="match status" value="1"/>
</dbReference>
<accession>V4LT35</accession>
<dbReference type="InterPro" id="IPR015915">
    <property type="entry name" value="Kelch-typ_b-propeller"/>
</dbReference>
<dbReference type="InterPro" id="IPR006652">
    <property type="entry name" value="Kelch_1"/>
</dbReference>
<dbReference type="OrthoDB" id="1100749at2759"/>
<organism evidence="4 5">
    <name type="scientific">Eutrema salsugineum</name>
    <name type="common">Saltwater cress</name>
    <name type="synonym">Sisymbrium salsugineum</name>
    <dbReference type="NCBI Taxonomy" id="72664"/>
    <lineage>
        <taxon>Eukaryota</taxon>
        <taxon>Viridiplantae</taxon>
        <taxon>Streptophyta</taxon>
        <taxon>Embryophyta</taxon>
        <taxon>Tracheophyta</taxon>
        <taxon>Spermatophyta</taxon>
        <taxon>Magnoliopsida</taxon>
        <taxon>eudicotyledons</taxon>
        <taxon>Gunneridae</taxon>
        <taxon>Pentapetalae</taxon>
        <taxon>rosids</taxon>
        <taxon>malvids</taxon>
        <taxon>Brassicales</taxon>
        <taxon>Brassicaceae</taxon>
        <taxon>Eutremeae</taxon>
        <taxon>Eutrema</taxon>
    </lineage>
</organism>
<dbReference type="InterPro" id="IPR036047">
    <property type="entry name" value="F-box-like_dom_sf"/>
</dbReference>
<evidence type="ECO:0008006" key="6">
    <source>
        <dbReference type="Google" id="ProtNLM"/>
    </source>
</evidence>
<dbReference type="Proteomes" id="UP000030689">
    <property type="component" value="Unassembled WGS sequence"/>
</dbReference>
<dbReference type="OMA" id="AGWFSLQ"/>
<dbReference type="SMART" id="SM00612">
    <property type="entry name" value="Kelch"/>
    <property type="match status" value="2"/>
</dbReference>
<dbReference type="EMBL" id="KI517384">
    <property type="protein sequence ID" value="ESQ53775.1"/>
    <property type="molecule type" value="Genomic_DNA"/>
</dbReference>
<dbReference type="AlphaFoldDB" id="V4LT35"/>
<dbReference type="PANTHER" id="PTHR24414">
    <property type="entry name" value="F-BOX/KELCH-REPEAT PROTEIN SKIP4"/>
    <property type="match status" value="1"/>
</dbReference>
<reference evidence="4 5" key="1">
    <citation type="journal article" date="2013" name="Front. Plant Sci.">
        <title>The Reference Genome of the Halophytic Plant Eutrema salsugineum.</title>
        <authorList>
            <person name="Yang R."/>
            <person name="Jarvis D.E."/>
            <person name="Chen H."/>
            <person name="Beilstein M.A."/>
            <person name="Grimwood J."/>
            <person name="Jenkins J."/>
            <person name="Shu S."/>
            <person name="Prochnik S."/>
            <person name="Xin M."/>
            <person name="Ma C."/>
            <person name="Schmutz J."/>
            <person name="Wing R.A."/>
            <person name="Mitchell-Olds T."/>
            <person name="Schumaker K.S."/>
            <person name="Wang X."/>
        </authorList>
    </citation>
    <scope>NUCLEOTIDE SEQUENCE [LARGE SCALE GENOMIC DNA]</scope>
</reference>
<dbReference type="eggNOG" id="KOG1072">
    <property type="taxonomic scope" value="Eukaryota"/>
</dbReference>
<proteinExistence type="predicted"/>
<dbReference type="KEGG" id="eus:EUTSA_v10027326mg"/>
<sequence>MTLFKRTLVVATKVEQPPPPHKRKREKSPPPPPPPSFSLLPDDILVNCLARTSKSQYRSISLLSKTIRSLLFSPELYTVRSRIGNTEPCLYLCQELPTYDRLYIFDRTLTTDGWIKDEFSLSPITCPAFPSMSTTLAVGFEIYQMGGTTNAGLPSSAVRVLDCRTHTWRDAPEMTVPRKRAESAFIDGKIYVVGGTEESMNCAEVFDLKSQTWKPLPSPSGDAKVLLSRGELYATSRHKSYAYDSYLGRWKDSNQGRWNRLGSRAWCLVENVKFSVFGRKLMWFDSERRNWFIIQGLEDLHLKGVVSYPHTTIQLSYTGGNILLLWDEPRPLKFPVVGKKHQHTCKNKRIWCAEIKLEKHVGFSGLEIWGKIVRSSPVLSAPDSYKLLSCVTL</sequence>
<evidence type="ECO:0000313" key="5">
    <source>
        <dbReference type="Proteomes" id="UP000030689"/>
    </source>
</evidence>
<dbReference type="Gene3D" id="2.120.10.80">
    <property type="entry name" value="Kelch-type beta propeller"/>
    <property type="match status" value="1"/>
</dbReference>
<feature type="region of interest" description="Disordered" evidence="1">
    <location>
        <begin position="13"/>
        <end position="36"/>
    </location>
</feature>
<dbReference type="InterPro" id="IPR050354">
    <property type="entry name" value="F-box/kelch-repeat_ARATH"/>
</dbReference>
<dbReference type="PANTHER" id="PTHR24414:SF124">
    <property type="entry name" value="F-BOX DOMAIN-CONTAINING PROTEIN"/>
    <property type="match status" value="1"/>
</dbReference>
<protein>
    <recommendedName>
        <fullName evidence="6">F-box domain-containing protein</fullName>
    </recommendedName>
</protein>
<feature type="domain" description="FKB95-like N-terminal Kelch" evidence="3">
    <location>
        <begin position="116"/>
        <end position="379"/>
    </location>
</feature>
<evidence type="ECO:0000256" key="1">
    <source>
        <dbReference type="SAM" id="MobiDB-lite"/>
    </source>
</evidence>
<dbReference type="InterPro" id="IPR001810">
    <property type="entry name" value="F-box_dom"/>
</dbReference>
<dbReference type="Gramene" id="ESQ53775">
    <property type="protein sequence ID" value="ESQ53775"/>
    <property type="gene ID" value="EUTSA_v10027326mg"/>
</dbReference>
<name>V4LT35_EUTSA</name>
<evidence type="ECO:0000259" key="2">
    <source>
        <dbReference type="Pfam" id="PF00646"/>
    </source>
</evidence>